<proteinExistence type="predicted"/>
<feature type="region of interest" description="Disordered" evidence="1">
    <location>
        <begin position="1"/>
        <end position="39"/>
    </location>
</feature>
<name>A0AAW1A9W0_9HYME</name>
<dbReference type="AlphaFoldDB" id="A0AAW1A9W0"/>
<evidence type="ECO:0000256" key="1">
    <source>
        <dbReference type="SAM" id="MobiDB-lite"/>
    </source>
</evidence>
<evidence type="ECO:0000313" key="2">
    <source>
        <dbReference type="EMBL" id="KAK9306588.1"/>
    </source>
</evidence>
<dbReference type="EMBL" id="JAWNGG020000038">
    <property type="protein sequence ID" value="KAK9306588.1"/>
    <property type="molecule type" value="Genomic_DNA"/>
</dbReference>
<accession>A0AAW1A9W0</accession>
<sequence>MPFGNVSEFHKGPLDFPVQPSINTEHGGIPKGKGESAEFRSGGLERGTIAVLCCTSCSFQDCSANGSQMAADGWYSEASAPPI</sequence>
<gene>
    <name evidence="2" type="ORF">QLX08_002779</name>
</gene>
<reference evidence="2 3" key="1">
    <citation type="submission" date="2024-05" db="EMBL/GenBank/DDBJ databases">
        <title>The nuclear and mitochondrial genome assemblies of Tetragonisca angustula (Apidae: Meliponini), a tiny yet remarkable pollinator in the Neotropics.</title>
        <authorList>
            <person name="Ferrari R."/>
            <person name="Ricardo P.C."/>
            <person name="Dias F.C."/>
            <person name="Araujo N.S."/>
            <person name="Soares D.O."/>
            <person name="Zhou Q.-S."/>
            <person name="Zhu C.-D."/>
            <person name="Coutinho L."/>
            <person name="Airas M.C."/>
            <person name="Batista T.M."/>
        </authorList>
    </citation>
    <scope>NUCLEOTIDE SEQUENCE [LARGE SCALE GENOMIC DNA]</scope>
    <source>
        <strain evidence="2">ASF017062</strain>
        <tissue evidence="2">Abdomen</tissue>
    </source>
</reference>
<keyword evidence="3" id="KW-1185">Reference proteome</keyword>
<organism evidence="2 3">
    <name type="scientific">Tetragonisca angustula</name>
    <dbReference type="NCBI Taxonomy" id="166442"/>
    <lineage>
        <taxon>Eukaryota</taxon>
        <taxon>Metazoa</taxon>
        <taxon>Ecdysozoa</taxon>
        <taxon>Arthropoda</taxon>
        <taxon>Hexapoda</taxon>
        <taxon>Insecta</taxon>
        <taxon>Pterygota</taxon>
        <taxon>Neoptera</taxon>
        <taxon>Endopterygota</taxon>
        <taxon>Hymenoptera</taxon>
        <taxon>Apocrita</taxon>
        <taxon>Aculeata</taxon>
        <taxon>Apoidea</taxon>
        <taxon>Anthophila</taxon>
        <taxon>Apidae</taxon>
        <taxon>Tetragonisca</taxon>
    </lineage>
</organism>
<protein>
    <submittedName>
        <fullName evidence="2">Uncharacterized protein</fullName>
    </submittedName>
</protein>
<comment type="caution">
    <text evidence="2">The sequence shown here is derived from an EMBL/GenBank/DDBJ whole genome shotgun (WGS) entry which is preliminary data.</text>
</comment>
<evidence type="ECO:0000313" key="3">
    <source>
        <dbReference type="Proteomes" id="UP001432146"/>
    </source>
</evidence>
<dbReference type="Proteomes" id="UP001432146">
    <property type="component" value="Unassembled WGS sequence"/>
</dbReference>